<comment type="caution">
    <text evidence="1">The sequence shown here is derived from an EMBL/GenBank/DDBJ whole genome shotgun (WGS) entry which is preliminary data.</text>
</comment>
<proteinExistence type="predicted"/>
<dbReference type="EMBL" id="JACHXO010000008">
    <property type="protein sequence ID" value="MBB3196755.1"/>
    <property type="molecule type" value="Genomic_DNA"/>
</dbReference>
<gene>
    <name evidence="1" type="ORF">FHS28_004177</name>
</gene>
<protein>
    <submittedName>
        <fullName evidence="1">Uncharacterized protein</fullName>
    </submittedName>
</protein>
<reference evidence="1 2" key="1">
    <citation type="submission" date="2020-08" db="EMBL/GenBank/DDBJ databases">
        <title>Genomic Encyclopedia of Type Strains, Phase III (KMG-III): the genomes of soil and plant-associated and newly described type strains.</title>
        <authorList>
            <person name="Whitman W."/>
        </authorList>
    </citation>
    <scope>NUCLEOTIDE SEQUENCE [LARGE SCALE GENOMIC DNA]</scope>
    <source>
        <strain evidence="1 2">CECT 7247</strain>
    </source>
</reference>
<keyword evidence="2" id="KW-1185">Reference proteome</keyword>
<accession>A0ABR6GXC5</accession>
<name>A0ABR6GXC5_9BURK</name>
<organism evidence="1 2">
    <name type="scientific">Roseateles terrae</name>
    <dbReference type="NCBI Taxonomy" id="431060"/>
    <lineage>
        <taxon>Bacteria</taxon>
        <taxon>Pseudomonadati</taxon>
        <taxon>Pseudomonadota</taxon>
        <taxon>Betaproteobacteria</taxon>
        <taxon>Burkholderiales</taxon>
        <taxon>Sphaerotilaceae</taxon>
        <taxon>Roseateles</taxon>
    </lineage>
</organism>
<evidence type="ECO:0000313" key="1">
    <source>
        <dbReference type="EMBL" id="MBB3196755.1"/>
    </source>
</evidence>
<evidence type="ECO:0000313" key="2">
    <source>
        <dbReference type="Proteomes" id="UP000574369"/>
    </source>
</evidence>
<sequence>MIRFKTVDPVVSARLGALPLDYEWDSVISNGFIAASDEDHPRLADAIEALNIHGAADLAIAAVEWCMARTQAHVPPQDGLWRLQSAWAATVDPHFSTLAGSELNRVAEDDLWTRPERRARGTLEELCEVLTRGRTAKVRQTALGAVLMAEHLCGRDPAFAPWLAGYLALKTGTCPREADDKDYTHVDTTLTSDSMLTAPDRAERLDGLSVSGNPYLGASGAVPAIAGAGQP</sequence>
<dbReference type="RefSeq" id="WP_088453730.1">
    <property type="nucleotide sequence ID" value="NZ_JACHXO010000008.1"/>
</dbReference>
<dbReference type="Proteomes" id="UP000574369">
    <property type="component" value="Unassembled WGS sequence"/>
</dbReference>